<feature type="transmembrane region" description="Helical" evidence="16">
    <location>
        <begin position="627"/>
        <end position="660"/>
    </location>
</feature>
<sequence>MAEPVIRIEGVSRTYHVGDIDVHALRDVSLTVERGEFIAIMGASGSGKSTLMSILGCLDRPSGGHYWFEGIDVAQLAEPDLAGLRSERLGFVFQSFNLLPRTSAIDNVALPLLYAMSAQGHARVRFERARTVLDQLGLRDRERNTPGQLSGGQQQRVAIARALINRPSLLLADEPTGNLDTRNSHEIMQTLSSLNREQGVTIIVVTHEADVAAFADRVLTMRDGQIISDVKKPRPVTTAGPEGAAGTAAAKPTLPSPAAAPPSYTISSGASWPFAWMVMTAAAEAIWRNKMRSALTMLGVFIGVAALIVMVSVGQGANEAVRKEIARLGTNLVVIVPGAATRGGARGGFGSASTLTVADVRAILQEATAVGEVGYLIRQSGQIRFASRNWTTGIQGVSFNYPPMTNWRIASGRAITAEDERSAGLVVILGETVRRELFGASQNPIGALVQVKGVSLRVIGVLEPKGQTSFGQDQDDLIMVPFTTAERKIIGVAAPSQQTPINWIYPTPPNPYGLQPRLTGFVNQIYVQAVDQNAIQAAINQSTDILARRHRVRPGTPNDFSVRNLSQIAETAEGSSRIMALLLAAVASISLVVGGIGIMNILLVSVTERTREIGLRMAIGARRLHVLLQFLAEAVFISVSGGIVGIVIGAALSVAVSAITGWPAPISMTAIAGGFLFSAAVGIFFGYYPARKAARLDPIEALRYE</sequence>
<dbReference type="GO" id="GO:0046677">
    <property type="term" value="P:response to antibiotic"/>
    <property type="evidence" value="ECO:0007669"/>
    <property type="project" value="UniProtKB-KW"/>
</dbReference>
<evidence type="ECO:0000313" key="19">
    <source>
        <dbReference type="Proteomes" id="UP000676951"/>
    </source>
</evidence>
<dbReference type="SUPFAM" id="SSF52540">
    <property type="entry name" value="P-loop containing nucleoside triphosphate hydrolases"/>
    <property type="match status" value="1"/>
</dbReference>
<evidence type="ECO:0000256" key="10">
    <source>
        <dbReference type="ARBA" id="ARBA00023136"/>
    </source>
</evidence>
<dbReference type="InterPro" id="IPR017871">
    <property type="entry name" value="ABC_transporter-like_CS"/>
</dbReference>
<dbReference type="InterPro" id="IPR050250">
    <property type="entry name" value="Macrolide_Exporter_MacB"/>
</dbReference>
<protein>
    <submittedName>
        <fullName evidence="18">ABC transporter permease</fullName>
    </submittedName>
</protein>
<dbReference type="Proteomes" id="UP000676951">
    <property type="component" value="Chromosome"/>
</dbReference>
<feature type="compositionally biased region" description="Low complexity" evidence="15">
    <location>
        <begin position="237"/>
        <end position="253"/>
    </location>
</feature>
<comment type="function">
    <text evidence="12">Involved in beta-(1--&gt;2)glucan export. Transmembrane domains (TMD) form a pore in the inner membrane and the ATP-binding domain (NBD) is responsible for energy generation.</text>
</comment>
<dbReference type="InterPro" id="IPR027417">
    <property type="entry name" value="P-loop_NTPase"/>
</dbReference>
<keyword evidence="6" id="KW-0547">Nucleotide-binding</keyword>
<evidence type="ECO:0000256" key="4">
    <source>
        <dbReference type="ARBA" id="ARBA00022519"/>
    </source>
</evidence>
<evidence type="ECO:0000256" key="2">
    <source>
        <dbReference type="ARBA" id="ARBA00022448"/>
    </source>
</evidence>
<dbReference type="EMBL" id="CP076136">
    <property type="protein sequence ID" value="QWG22139.1"/>
    <property type="molecule type" value="Genomic_DNA"/>
</dbReference>
<dbReference type="InterPro" id="IPR017911">
    <property type="entry name" value="MacB-like_ATP-bd"/>
</dbReference>
<dbReference type="GO" id="GO:0016887">
    <property type="term" value="F:ATP hydrolysis activity"/>
    <property type="evidence" value="ECO:0007669"/>
    <property type="project" value="InterPro"/>
</dbReference>
<keyword evidence="10 16" id="KW-0472">Membrane</keyword>
<dbReference type="PROSITE" id="PS00211">
    <property type="entry name" value="ABC_TRANSPORTER_1"/>
    <property type="match status" value="1"/>
</dbReference>
<dbReference type="Gene3D" id="3.40.50.300">
    <property type="entry name" value="P-loop containing nucleotide triphosphate hydrolases"/>
    <property type="match status" value="1"/>
</dbReference>
<evidence type="ECO:0000256" key="6">
    <source>
        <dbReference type="ARBA" id="ARBA00022741"/>
    </source>
</evidence>
<evidence type="ECO:0000256" key="9">
    <source>
        <dbReference type="ARBA" id="ARBA00022989"/>
    </source>
</evidence>
<keyword evidence="3" id="KW-1003">Cell membrane</keyword>
<evidence type="ECO:0000256" key="5">
    <source>
        <dbReference type="ARBA" id="ARBA00022692"/>
    </source>
</evidence>
<evidence type="ECO:0000313" key="18">
    <source>
        <dbReference type="EMBL" id="QWG22139.1"/>
    </source>
</evidence>
<feature type="region of interest" description="Disordered" evidence="15">
    <location>
        <begin position="232"/>
        <end position="262"/>
    </location>
</feature>
<evidence type="ECO:0000256" key="14">
    <source>
        <dbReference type="ARBA" id="ARBA00038388"/>
    </source>
</evidence>
<dbReference type="InterPro" id="IPR003838">
    <property type="entry name" value="ABC3_permease_C"/>
</dbReference>
<dbReference type="PANTHER" id="PTHR30572:SF4">
    <property type="entry name" value="ABC TRANSPORTER PERMEASE YTRF"/>
    <property type="match status" value="1"/>
</dbReference>
<keyword evidence="5 16" id="KW-0812">Transmembrane</keyword>
<dbReference type="Pfam" id="PF12704">
    <property type="entry name" value="MacB_PCD"/>
    <property type="match status" value="1"/>
</dbReference>
<evidence type="ECO:0000256" key="16">
    <source>
        <dbReference type="SAM" id="Phobius"/>
    </source>
</evidence>
<feature type="domain" description="ABC transporter" evidence="17">
    <location>
        <begin position="6"/>
        <end position="248"/>
    </location>
</feature>
<evidence type="ECO:0000256" key="3">
    <source>
        <dbReference type="ARBA" id="ARBA00022475"/>
    </source>
</evidence>
<gene>
    <name evidence="18" type="ORF">KMZ93_19425</name>
</gene>
<dbReference type="PANTHER" id="PTHR30572">
    <property type="entry name" value="MEMBRANE COMPONENT OF TRANSPORTER-RELATED"/>
    <property type="match status" value="1"/>
</dbReference>
<keyword evidence="7" id="KW-0067">ATP-binding</keyword>
<name>A0A975RWC3_9BRAD</name>
<dbReference type="CDD" id="cd03255">
    <property type="entry name" value="ABC_MJ0796_LolCDE_FtsE"/>
    <property type="match status" value="1"/>
</dbReference>
<keyword evidence="8" id="KW-1278">Translocase</keyword>
<dbReference type="Pfam" id="PF02687">
    <property type="entry name" value="FtsX"/>
    <property type="match status" value="1"/>
</dbReference>
<evidence type="ECO:0000256" key="8">
    <source>
        <dbReference type="ARBA" id="ARBA00022967"/>
    </source>
</evidence>
<dbReference type="GO" id="GO:0022857">
    <property type="term" value="F:transmembrane transporter activity"/>
    <property type="evidence" value="ECO:0007669"/>
    <property type="project" value="TreeGrafter"/>
</dbReference>
<evidence type="ECO:0000256" key="12">
    <source>
        <dbReference type="ARBA" id="ARBA00024722"/>
    </source>
</evidence>
<keyword evidence="9 16" id="KW-1133">Transmembrane helix</keyword>
<dbReference type="PROSITE" id="PS50893">
    <property type="entry name" value="ABC_TRANSPORTER_2"/>
    <property type="match status" value="1"/>
</dbReference>
<reference evidence="18 19" key="1">
    <citation type="submission" date="2021-06" db="EMBL/GenBank/DDBJ databases">
        <title>Bradyrhizobium sp. S2-11-4 Genome sequencing.</title>
        <authorList>
            <person name="Jin L."/>
        </authorList>
    </citation>
    <scope>NUCLEOTIDE SEQUENCE [LARGE SCALE GENOMIC DNA]</scope>
    <source>
        <strain evidence="18 19">S2-11-4</strain>
    </source>
</reference>
<feature type="transmembrane region" description="Helical" evidence="16">
    <location>
        <begin position="578"/>
        <end position="606"/>
    </location>
</feature>
<evidence type="ECO:0000256" key="13">
    <source>
        <dbReference type="ARBA" id="ARBA00038076"/>
    </source>
</evidence>
<dbReference type="GO" id="GO:0005886">
    <property type="term" value="C:plasma membrane"/>
    <property type="evidence" value="ECO:0007669"/>
    <property type="project" value="UniProtKB-SubCell"/>
</dbReference>
<evidence type="ECO:0000259" key="17">
    <source>
        <dbReference type="PROSITE" id="PS50893"/>
    </source>
</evidence>
<keyword evidence="11" id="KW-0046">Antibiotic resistance</keyword>
<comment type="similarity">
    <text evidence="13">Belongs to the ABC-4 integral membrane protein family.</text>
</comment>
<dbReference type="Pfam" id="PF00005">
    <property type="entry name" value="ABC_tran"/>
    <property type="match status" value="1"/>
</dbReference>
<keyword evidence="19" id="KW-1185">Reference proteome</keyword>
<keyword evidence="4" id="KW-0997">Cell inner membrane</keyword>
<evidence type="ECO:0000256" key="7">
    <source>
        <dbReference type="ARBA" id="ARBA00022840"/>
    </source>
</evidence>
<organism evidence="18 19">
    <name type="scientific">Bradyrhizobium sediminis</name>
    <dbReference type="NCBI Taxonomy" id="2840469"/>
    <lineage>
        <taxon>Bacteria</taxon>
        <taxon>Pseudomonadati</taxon>
        <taxon>Pseudomonadota</taxon>
        <taxon>Alphaproteobacteria</taxon>
        <taxon>Hyphomicrobiales</taxon>
        <taxon>Nitrobacteraceae</taxon>
        <taxon>Bradyrhizobium</taxon>
    </lineage>
</organism>
<proteinExistence type="inferred from homology"/>
<evidence type="ECO:0000256" key="1">
    <source>
        <dbReference type="ARBA" id="ARBA00004429"/>
    </source>
</evidence>
<dbReference type="RefSeq" id="WP_215602908.1">
    <property type="nucleotide sequence ID" value="NZ_CP076136.1"/>
</dbReference>
<dbReference type="AlphaFoldDB" id="A0A975RWC3"/>
<dbReference type="InterPro" id="IPR025857">
    <property type="entry name" value="MacB_PCD"/>
</dbReference>
<dbReference type="GO" id="GO:0005524">
    <property type="term" value="F:ATP binding"/>
    <property type="evidence" value="ECO:0007669"/>
    <property type="project" value="UniProtKB-KW"/>
</dbReference>
<comment type="similarity">
    <text evidence="14">Belongs to the ABC transporter superfamily. Macrolide exporter (TC 3.A.1.122) family.</text>
</comment>
<dbReference type="GO" id="GO:0098796">
    <property type="term" value="C:membrane protein complex"/>
    <property type="evidence" value="ECO:0007669"/>
    <property type="project" value="UniProtKB-ARBA"/>
</dbReference>
<comment type="subcellular location">
    <subcellularLocation>
        <location evidence="1">Cell inner membrane</location>
        <topology evidence="1">Multi-pass membrane protein</topology>
    </subcellularLocation>
</comment>
<feature type="transmembrane region" description="Helical" evidence="16">
    <location>
        <begin position="666"/>
        <end position="688"/>
    </location>
</feature>
<dbReference type="SMART" id="SM00382">
    <property type="entry name" value="AAA"/>
    <property type="match status" value="1"/>
</dbReference>
<dbReference type="FunFam" id="3.40.50.300:FF:000032">
    <property type="entry name" value="Export ABC transporter ATP-binding protein"/>
    <property type="match status" value="1"/>
</dbReference>
<dbReference type="InterPro" id="IPR003593">
    <property type="entry name" value="AAA+_ATPase"/>
</dbReference>
<keyword evidence="2" id="KW-0813">Transport</keyword>
<accession>A0A975RWC3</accession>
<feature type="transmembrane region" description="Helical" evidence="16">
    <location>
        <begin position="294"/>
        <end position="313"/>
    </location>
</feature>
<dbReference type="InterPro" id="IPR003439">
    <property type="entry name" value="ABC_transporter-like_ATP-bd"/>
</dbReference>
<evidence type="ECO:0000256" key="11">
    <source>
        <dbReference type="ARBA" id="ARBA00023251"/>
    </source>
</evidence>
<evidence type="ECO:0000256" key="15">
    <source>
        <dbReference type="SAM" id="MobiDB-lite"/>
    </source>
</evidence>